<reference evidence="2" key="1">
    <citation type="journal article" date="2022" name="Mol. Ecol. Resour.">
        <title>The genomes of chicory, endive, great burdock and yacon provide insights into Asteraceae palaeo-polyploidization history and plant inulin production.</title>
        <authorList>
            <person name="Fan W."/>
            <person name="Wang S."/>
            <person name="Wang H."/>
            <person name="Wang A."/>
            <person name="Jiang F."/>
            <person name="Liu H."/>
            <person name="Zhao H."/>
            <person name="Xu D."/>
            <person name="Zhang Y."/>
        </authorList>
    </citation>
    <scope>NUCLEOTIDE SEQUENCE [LARGE SCALE GENOMIC DNA]</scope>
    <source>
        <strain evidence="2">cv. Yunnan</strain>
    </source>
</reference>
<comment type="caution">
    <text evidence="1">The sequence shown here is derived from an EMBL/GenBank/DDBJ whole genome shotgun (WGS) entry which is preliminary data.</text>
</comment>
<sequence>METFSEVFSEFLHLLYVRLGILKNSLLFSKFLNLLIESQDYVLSNFILNIKDETSEQVAKWLRKGNKLCKGKETPMSPELIEKVRDIYERCKSRKGDTPLMLALEMRLMDMAWGFIHCAIQTNTDLRTGETGWSHVRSFLKQLNMQKKTALEIAIDRRYAEVARILWENIGLIQPHGSPRIKVLFRLLNEPENASTTVEIDRQQGTLLKLIEN</sequence>
<gene>
    <name evidence="1" type="ORF">L1987_58228</name>
</gene>
<reference evidence="1 2" key="2">
    <citation type="journal article" date="2022" name="Mol. Ecol. Resour.">
        <title>The genomes of chicory, endive, great burdock and yacon provide insights into Asteraceae paleo-polyploidization history and plant inulin production.</title>
        <authorList>
            <person name="Fan W."/>
            <person name="Wang S."/>
            <person name="Wang H."/>
            <person name="Wang A."/>
            <person name="Jiang F."/>
            <person name="Liu H."/>
            <person name="Zhao H."/>
            <person name="Xu D."/>
            <person name="Zhang Y."/>
        </authorList>
    </citation>
    <scope>NUCLEOTIDE SEQUENCE [LARGE SCALE GENOMIC DNA]</scope>
    <source>
        <strain evidence="2">cv. Yunnan</strain>
        <tissue evidence="1">Leaves</tissue>
    </source>
</reference>
<evidence type="ECO:0000313" key="2">
    <source>
        <dbReference type="Proteomes" id="UP001056120"/>
    </source>
</evidence>
<evidence type="ECO:0000313" key="1">
    <source>
        <dbReference type="EMBL" id="KAI3745126.1"/>
    </source>
</evidence>
<name>A0ACB9DF59_9ASTR</name>
<organism evidence="1 2">
    <name type="scientific">Smallanthus sonchifolius</name>
    <dbReference type="NCBI Taxonomy" id="185202"/>
    <lineage>
        <taxon>Eukaryota</taxon>
        <taxon>Viridiplantae</taxon>
        <taxon>Streptophyta</taxon>
        <taxon>Embryophyta</taxon>
        <taxon>Tracheophyta</taxon>
        <taxon>Spermatophyta</taxon>
        <taxon>Magnoliopsida</taxon>
        <taxon>eudicotyledons</taxon>
        <taxon>Gunneridae</taxon>
        <taxon>Pentapetalae</taxon>
        <taxon>asterids</taxon>
        <taxon>campanulids</taxon>
        <taxon>Asterales</taxon>
        <taxon>Asteraceae</taxon>
        <taxon>Asteroideae</taxon>
        <taxon>Heliantheae alliance</taxon>
        <taxon>Millerieae</taxon>
        <taxon>Smallanthus</taxon>
    </lineage>
</organism>
<protein>
    <submittedName>
        <fullName evidence="1">Uncharacterized protein</fullName>
    </submittedName>
</protein>
<proteinExistence type="predicted"/>
<dbReference type="Proteomes" id="UP001056120">
    <property type="component" value="Linkage Group LG19"/>
</dbReference>
<accession>A0ACB9DF59</accession>
<keyword evidence="2" id="KW-1185">Reference proteome</keyword>
<dbReference type="EMBL" id="CM042036">
    <property type="protein sequence ID" value="KAI3745126.1"/>
    <property type="molecule type" value="Genomic_DNA"/>
</dbReference>